<proteinExistence type="predicted"/>
<comment type="caution">
    <text evidence="1">The sequence shown here is derived from an EMBL/GenBank/DDBJ whole genome shotgun (WGS) entry which is preliminary data.</text>
</comment>
<gene>
    <name evidence="1" type="ORF">LCGC14_1834700</name>
</gene>
<protein>
    <submittedName>
        <fullName evidence="1">Uncharacterized protein</fullName>
    </submittedName>
</protein>
<name>A0A0F9IUI1_9ZZZZ</name>
<dbReference type="EMBL" id="LAZR01018173">
    <property type="protein sequence ID" value="KKL97410.1"/>
    <property type="molecule type" value="Genomic_DNA"/>
</dbReference>
<sequence length="51" mass="5895">MKALKRKTRLRVGQDVKVFFLDHAESDAVSNCIVVGTIVKVERCYIIVRCW</sequence>
<evidence type="ECO:0000313" key="1">
    <source>
        <dbReference type="EMBL" id="KKL97410.1"/>
    </source>
</evidence>
<organism evidence="1">
    <name type="scientific">marine sediment metagenome</name>
    <dbReference type="NCBI Taxonomy" id="412755"/>
    <lineage>
        <taxon>unclassified sequences</taxon>
        <taxon>metagenomes</taxon>
        <taxon>ecological metagenomes</taxon>
    </lineage>
</organism>
<dbReference type="AlphaFoldDB" id="A0A0F9IUI1"/>
<reference evidence="1" key="1">
    <citation type="journal article" date="2015" name="Nature">
        <title>Complex archaea that bridge the gap between prokaryotes and eukaryotes.</title>
        <authorList>
            <person name="Spang A."/>
            <person name="Saw J.H."/>
            <person name="Jorgensen S.L."/>
            <person name="Zaremba-Niedzwiedzka K."/>
            <person name="Martijn J."/>
            <person name="Lind A.E."/>
            <person name="van Eijk R."/>
            <person name="Schleper C."/>
            <person name="Guy L."/>
            <person name="Ettema T.J."/>
        </authorList>
    </citation>
    <scope>NUCLEOTIDE SEQUENCE</scope>
</reference>
<accession>A0A0F9IUI1</accession>
<feature type="non-terminal residue" evidence="1">
    <location>
        <position position="51"/>
    </location>
</feature>